<feature type="compositionally biased region" description="Gly residues" evidence="1">
    <location>
        <begin position="28"/>
        <end position="55"/>
    </location>
</feature>
<feature type="region of interest" description="Disordered" evidence="1">
    <location>
        <begin position="19"/>
        <end position="55"/>
    </location>
</feature>
<evidence type="ECO:0000256" key="1">
    <source>
        <dbReference type="SAM" id="MobiDB-lite"/>
    </source>
</evidence>
<dbReference type="Gene3D" id="2.120.10.30">
    <property type="entry name" value="TolB, C-terminal domain"/>
    <property type="match status" value="1"/>
</dbReference>
<gene>
    <name evidence="2" type="ORF">SOCEGT47_069280</name>
</gene>
<accession>A0A4P2Q9R0</accession>
<organism evidence="2 3">
    <name type="scientific">Sorangium cellulosum</name>
    <name type="common">Polyangium cellulosum</name>
    <dbReference type="NCBI Taxonomy" id="56"/>
    <lineage>
        <taxon>Bacteria</taxon>
        <taxon>Pseudomonadati</taxon>
        <taxon>Myxococcota</taxon>
        <taxon>Polyangia</taxon>
        <taxon>Polyangiales</taxon>
        <taxon>Polyangiaceae</taxon>
        <taxon>Sorangium</taxon>
    </lineage>
</organism>
<protein>
    <recommendedName>
        <fullName evidence="4">TolB protein</fullName>
    </recommendedName>
</protein>
<evidence type="ECO:0008006" key="4">
    <source>
        <dbReference type="Google" id="ProtNLM"/>
    </source>
</evidence>
<dbReference type="EMBL" id="CP012670">
    <property type="protein sequence ID" value="AUX26367.1"/>
    <property type="molecule type" value="Genomic_DNA"/>
</dbReference>
<name>A0A4P2Q9R0_SORCE</name>
<evidence type="ECO:0000313" key="2">
    <source>
        <dbReference type="EMBL" id="AUX26367.1"/>
    </source>
</evidence>
<reference evidence="2 3" key="1">
    <citation type="submission" date="2015-09" db="EMBL/GenBank/DDBJ databases">
        <title>Sorangium comparison.</title>
        <authorList>
            <person name="Zaburannyi N."/>
            <person name="Bunk B."/>
            <person name="Overmann J."/>
            <person name="Mueller R."/>
        </authorList>
    </citation>
    <scope>NUCLEOTIDE SEQUENCE [LARGE SCALE GENOMIC DNA]</scope>
    <source>
        <strain evidence="2 3">So ceGT47</strain>
    </source>
</reference>
<dbReference type="Proteomes" id="UP000295781">
    <property type="component" value="Chromosome"/>
</dbReference>
<sequence>MALGLVVGLAAGIAACGGSGASAPPGSSGTGGNGGDGSNGNGNGDGGAAGTGGVAEGSGSFGTLATTTTGSGGAELGLGVEPSALQTITVTAGQTTPTVTYTATVMGSPVSAGWSVDRGDLGTIEAGPSSSATFVPRGTTGGLVAVQAGLNGETVRREILVKLVAEQNGADPDNPAQQAQIATSVPQLTQGGGIGGVAGEGLGGAIADPATLAALGAPAGDGSAQGLRFLYPYDNTVFPRGLLAPLLMWSWAEGDADAIQIELRTTSGSFSWKGTFGRPAILETTQGPFVRHPIPQDVWTMATNSAGGPTPDGTPDRLTVRLTVARGGQAYGPISETWTIAPARLGGVIYYNSYGTKLAENYSGAVGGNGRFGGAVLSIRVGDTGPALTAGASGNDRDCRVCHSVAADGSRLVVQHGDNNDISSAYDLSPSGATEQPLSVGARFPAVFPDGSMALSPSGQLLPLPRAQAPLPVTGLSDVATGLGTPAFSPSGELVAFNRMGGTNQQLVVMKFDAATRAFSDPVVVVDDAGQPAATRPGWPAFFPDGQSVVFHHQTAASNEGNRDGDLKTRRGAKAHIAWTSVTGASAVTPLDQLNGKDAAGNVYLPKLSEPISMTCMADGTSVGGIDADHGDDANLNYEPTVSPIAAGGYAWVVFTSRRLYGNAAVIPPFCSDPRGVDLVTNITTKKLWVAAIDLNAAPGTDASHPAFYLPGQELLAGNARGYWVFDPCKPDGDACSAGDECCGGYCQPGQDGSLVCTNTIPEGSCSQPRERCETGADCCDRTNRCINGLCTEAGPR</sequence>
<dbReference type="InterPro" id="IPR011042">
    <property type="entry name" value="6-blade_b-propeller_TolB-like"/>
</dbReference>
<dbReference type="SUPFAM" id="SSF82171">
    <property type="entry name" value="DPP6 N-terminal domain-like"/>
    <property type="match status" value="1"/>
</dbReference>
<evidence type="ECO:0000313" key="3">
    <source>
        <dbReference type="Proteomes" id="UP000295781"/>
    </source>
</evidence>
<dbReference type="AlphaFoldDB" id="A0A4P2Q9R0"/>
<proteinExistence type="predicted"/>